<reference evidence="1 2" key="1">
    <citation type="journal article" date="2019" name="Nat. Plants">
        <title>Genome sequencing of Musa balbisiana reveals subgenome evolution and function divergence in polyploid bananas.</title>
        <authorList>
            <person name="Yao X."/>
        </authorList>
    </citation>
    <scope>NUCLEOTIDE SEQUENCE [LARGE SCALE GENOMIC DNA]</scope>
    <source>
        <strain evidence="2">cv. DH-PKW</strain>
        <tissue evidence="1">Leaves</tissue>
    </source>
</reference>
<proteinExistence type="predicted"/>
<organism evidence="1 2">
    <name type="scientific">Musa balbisiana</name>
    <name type="common">Banana</name>
    <dbReference type="NCBI Taxonomy" id="52838"/>
    <lineage>
        <taxon>Eukaryota</taxon>
        <taxon>Viridiplantae</taxon>
        <taxon>Streptophyta</taxon>
        <taxon>Embryophyta</taxon>
        <taxon>Tracheophyta</taxon>
        <taxon>Spermatophyta</taxon>
        <taxon>Magnoliopsida</taxon>
        <taxon>Liliopsida</taxon>
        <taxon>Zingiberales</taxon>
        <taxon>Musaceae</taxon>
        <taxon>Musa</taxon>
    </lineage>
</organism>
<dbReference type="Proteomes" id="UP000317650">
    <property type="component" value="Chromosome 8"/>
</dbReference>
<evidence type="ECO:0000313" key="2">
    <source>
        <dbReference type="Proteomes" id="UP000317650"/>
    </source>
</evidence>
<name>A0A4S8K4X7_MUSBA</name>
<dbReference type="AlphaFoldDB" id="A0A4S8K4X7"/>
<keyword evidence="2" id="KW-1185">Reference proteome</keyword>
<gene>
    <name evidence="1" type="ORF">C4D60_Mb08t19360</name>
</gene>
<accession>A0A4S8K4X7</accession>
<dbReference type="EMBL" id="PYDT01000002">
    <property type="protein sequence ID" value="THU69906.1"/>
    <property type="molecule type" value="Genomic_DNA"/>
</dbReference>
<protein>
    <submittedName>
        <fullName evidence="1">Uncharacterized protein</fullName>
    </submittedName>
</protein>
<sequence length="97" mass="11122">MTLNLLHSLLQIYRDSGIYDLPKQYNYLMCVCLCMLYLLDPFHDQVLSLHESKGLMTSQKSRLCGTMALPCPWPYYPSPRICIPFFAIGRSASMALL</sequence>
<comment type="caution">
    <text evidence="1">The sequence shown here is derived from an EMBL/GenBank/DDBJ whole genome shotgun (WGS) entry which is preliminary data.</text>
</comment>
<evidence type="ECO:0000313" key="1">
    <source>
        <dbReference type="EMBL" id="THU69906.1"/>
    </source>
</evidence>